<proteinExistence type="predicted"/>
<evidence type="ECO:0000313" key="1">
    <source>
        <dbReference type="EMBL" id="QQB32354.1"/>
    </source>
</evidence>
<name>A0A7T4AYE8_9BURK</name>
<keyword evidence="1" id="KW-0808">Transferase</keyword>
<dbReference type="AlphaFoldDB" id="A0A7T4AYE8"/>
<sequence length="278" mass="29736">MGSGFNQADKQRSLAELAALVPDGASIALGGSFLHRGPFAFVRELIRQGRRDLELVKQSPGYDVDILCRAGALRRVRAGIVAMEGNFGLAPWYRKAIERGEVELEEHACASLTAGLRAAAYGVPFQPCGGLHGSALPVLNGWHCLDDPYGSGERTWVIPAVRPDFAVIQASEVDACGNVRVHGTAHWDRIMSRAAGSVLVVAEKLVDSAVFEAQPEATLVPYFMVQAFTVLPRSAWPGSCWPDYAIDYPAVEAYMDRQGDLAAHLAAAPEAKAGAAHG</sequence>
<gene>
    <name evidence="1" type="ORF">I6I07_16815</name>
</gene>
<evidence type="ECO:0000313" key="2">
    <source>
        <dbReference type="Proteomes" id="UP000595231"/>
    </source>
</evidence>
<protein>
    <submittedName>
        <fullName evidence="1">CoA transferase subunit A</fullName>
    </submittedName>
</protein>
<dbReference type="SUPFAM" id="SSF100950">
    <property type="entry name" value="NagB/RpiA/CoA transferase-like"/>
    <property type="match status" value="1"/>
</dbReference>
<dbReference type="Proteomes" id="UP000595231">
    <property type="component" value="Chromosome"/>
</dbReference>
<dbReference type="EMBL" id="CP065997">
    <property type="protein sequence ID" value="QQB32354.1"/>
    <property type="molecule type" value="Genomic_DNA"/>
</dbReference>
<dbReference type="InterPro" id="IPR004165">
    <property type="entry name" value="CoA_trans_fam_I"/>
</dbReference>
<dbReference type="SMART" id="SM00882">
    <property type="entry name" value="CoA_trans"/>
    <property type="match status" value="1"/>
</dbReference>
<dbReference type="Pfam" id="PF01144">
    <property type="entry name" value="CoA_trans"/>
    <property type="match status" value="1"/>
</dbReference>
<accession>A0A7T4AYE8</accession>
<organism evidence="1 2">
    <name type="scientific">Achromobacter deleyi</name>
    <dbReference type="NCBI Taxonomy" id="1353891"/>
    <lineage>
        <taxon>Bacteria</taxon>
        <taxon>Pseudomonadati</taxon>
        <taxon>Pseudomonadota</taxon>
        <taxon>Betaproteobacteria</taxon>
        <taxon>Burkholderiales</taxon>
        <taxon>Alcaligenaceae</taxon>
        <taxon>Achromobacter</taxon>
    </lineage>
</organism>
<dbReference type="Gene3D" id="3.40.1080.10">
    <property type="entry name" value="Glutaconate Coenzyme A-transferase"/>
    <property type="match status" value="1"/>
</dbReference>
<reference evidence="1 2" key="1">
    <citation type="submission" date="2020-12" db="EMBL/GenBank/DDBJ databases">
        <title>FDA dAtabase for Regulatory Grade micrObial Sequences (FDA-ARGOS): Supporting development and validation of Infectious Disease Dx tests.</title>
        <authorList>
            <person name="Sproer C."/>
            <person name="Gronow S."/>
            <person name="Severitt S."/>
            <person name="Schroder I."/>
            <person name="Tallon L."/>
            <person name="Sadzewicz L."/>
            <person name="Zhao X."/>
            <person name="Boylan J."/>
            <person name="Ott S."/>
            <person name="Bowen H."/>
            <person name="Vavikolanu K."/>
            <person name="Mehta A."/>
            <person name="Aluvathingal J."/>
            <person name="Nadendla S."/>
            <person name="Lowell S."/>
            <person name="Myers T."/>
            <person name="Yan Y."/>
            <person name="Sichtig H."/>
        </authorList>
    </citation>
    <scope>NUCLEOTIDE SEQUENCE [LARGE SCALE GENOMIC DNA]</scope>
    <source>
        <strain evidence="1 2">FDAARGOS_1050</strain>
    </source>
</reference>
<dbReference type="InterPro" id="IPR037171">
    <property type="entry name" value="NagB/RpiA_transferase-like"/>
</dbReference>
<dbReference type="GO" id="GO:0008410">
    <property type="term" value="F:CoA-transferase activity"/>
    <property type="evidence" value="ECO:0007669"/>
    <property type="project" value="InterPro"/>
</dbReference>
<dbReference type="RefSeq" id="WP_198482938.1">
    <property type="nucleotide sequence ID" value="NZ_CP065997.1"/>
</dbReference>